<keyword evidence="3 12" id="KW-0138">CF(0)</keyword>
<dbReference type="NCBIfam" id="TIGR01144">
    <property type="entry name" value="ATP_synt_b"/>
    <property type="match status" value="1"/>
</dbReference>
<evidence type="ECO:0000313" key="15">
    <source>
        <dbReference type="EMBL" id="OGY45440.1"/>
    </source>
</evidence>
<evidence type="ECO:0000256" key="2">
    <source>
        <dbReference type="ARBA" id="ARBA00022448"/>
    </source>
</evidence>
<dbReference type="AlphaFoldDB" id="A0A1G1Y0W0"/>
<evidence type="ECO:0000256" key="11">
    <source>
        <dbReference type="ARBA" id="ARBA00037847"/>
    </source>
</evidence>
<name>A0A1G1Y0W0_9BACT</name>
<comment type="caution">
    <text evidence="15">The sequence shown here is derived from an EMBL/GenBank/DDBJ whole genome shotgun (WGS) entry which is preliminary data.</text>
</comment>
<comment type="subcellular location">
    <subcellularLocation>
        <location evidence="12">Cell membrane</location>
        <topology evidence="12">Single-pass membrane protein</topology>
    </subcellularLocation>
    <subcellularLocation>
        <location evidence="11">Endomembrane system</location>
        <topology evidence="11">Single-pass membrane protein</topology>
    </subcellularLocation>
</comment>
<dbReference type="InterPro" id="IPR005864">
    <property type="entry name" value="ATP_synth_F0_bsu_bac"/>
</dbReference>
<evidence type="ECO:0000256" key="13">
    <source>
        <dbReference type="RuleBase" id="RU003848"/>
    </source>
</evidence>
<keyword evidence="12" id="KW-1003">Cell membrane</keyword>
<accession>A0A1G1Y0W0</accession>
<keyword evidence="2 12" id="KW-0813">Transport</keyword>
<dbReference type="CDD" id="cd06503">
    <property type="entry name" value="ATP-synt_Fo_b"/>
    <property type="match status" value="1"/>
</dbReference>
<organism evidence="15 16">
    <name type="scientific">Candidatus Buchananbacteria bacterium RIFCSPHIGHO2_01_FULL_44_11</name>
    <dbReference type="NCBI Taxonomy" id="1797535"/>
    <lineage>
        <taxon>Bacteria</taxon>
        <taxon>Candidatus Buchananiibacteriota</taxon>
    </lineage>
</organism>
<evidence type="ECO:0000256" key="10">
    <source>
        <dbReference type="ARBA" id="ARBA00025198"/>
    </source>
</evidence>
<evidence type="ECO:0000256" key="3">
    <source>
        <dbReference type="ARBA" id="ARBA00022547"/>
    </source>
</evidence>
<dbReference type="GO" id="GO:0046961">
    <property type="term" value="F:proton-transporting ATPase activity, rotational mechanism"/>
    <property type="evidence" value="ECO:0007669"/>
    <property type="project" value="TreeGrafter"/>
</dbReference>
<evidence type="ECO:0000256" key="12">
    <source>
        <dbReference type="HAMAP-Rule" id="MF_01398"/>
    </source>
</evidence>
<keyword evidence="5 12" id="KW-0375">Hydrogen ion transport</keyword>
<evidence type="ECO:0000256" key="14">
    <source>
        <dbReference type="SAM" id="Coils"/>
    </source>
</evidence>
<evidence type="ECO:0000256" key="8">
    <source>
        <dbReference type="ARBA" id="ARBA00023136"/>
    </source>
</evidence>
<keyword evidence="4 12" id="KW-0812">Transmembrane</keyword>
<evidence type="ECO:0000256" key="4">
    <source>
        <dbReference type="ARBA" id="ARBA00022692"/>
    </source>
</evidence>
<dbReference type="InterPro" id="IPR050059">
    <property type="entry name" value="ATP_synthase_B_chain"/>
</dbReference>
<comment type="function">
    <text evidence="10 12">F(1)F(0) ATP synthase produces ATP from ADP in the presence of a proton or sodium gradient. F-type ATPases consist of two structural domains, F(1) containing the extramembraneous catalytic core and F(0) containing the membrane proton channel, linked together by a central stalk and a peripheral stalk. During catalysis, ATP synthesis in the catalytic domain of F(1) is coupled via a rotary mechanism of the central stalk subunits to proton translocation.</text>
</comment>
<keyword evidence="8 12" id="KW-0472">Membrane</keyword>
<dbReference type="GO" id="GO:0045259">
    <property type="term" value="C:proton-transporting ATP synthase complex"/>
    <property type="evidence" value="ECO:0007669"/>
    <property type="project" value="UniProtKB-KW"/>
</dbReference>
<keyword evidence="14" id="KW-0175">Coiled coil</keyword>
<dbReference type="STRING" id="1797535.A2744_00505"/>
<dbReference type="Pfam" id="PF00430">
    <property type="entry name" value="ATP-synt_B"/>
    <property type="match status" value="1"/>
</dbReference>
<sequence length="173" mass="19170">MDSIISTFHLDWQIMIAQLINFSIVVFVLWFFVFKPLGAKMTERTKTIEKSLEEAKAIAANLQQSEEKKLAAIRAAQEQGQQLINEARQLADSERQKSLAATQSEVKKIVEAGKVQLNQEKQNAILAVKKEAADLVVAATKKVLTDIITQPIDEKLVAQSLAKIKTAKPGEAE</sequence>
<dbReference type="PANTHER" id="PTHR33445">
    <property type="entry name" value="ATP SYNTHASE SUBUNIT B', CHLOROPLASTIC"/>
    <property type="match status" value="1"/>
</dbReference>
<keyword evidence="9 12" id="KW-0066">ATP synthesis</keyword>
<dbReference type="InterPro" id="IPR002146">
    <property type="entry name" value="ATP_synth_b/b'su_bac/chlpt"/>
</dbReference>
<proteinExistence type="inferred from homology"/>
<reference evidence="15 16" key="1">
    <citation type="journal article" date="2016" name="Nat. Commun.">
        <title>Thousands of microbial genomes shed light on interconnected biogeochemical processes in an aquifer system.</title>
        <authorList>
            <person name="Anantharaman K."/>
            <person name="Brown C.T."/>
            <person name="Hug L.A."/>
            <person name="Sharon I."/>
            <person name="Castelle C.J."/>
            <person name="Probst A.J."/>
            <person name="Thomas B.C."/>
            <person name="Singh A."/>
            <person name="Wilkins M.J."/>
            <person name="Karaoz U."/>
            <person name="Brodie E.L."/>
            <person name="Williams K.H."/>
            <person name="Hubbard S.S."/>
            <person name="Banfield J.F."/>
        </authorList>
    </citation>
    <scope>NUCLEOTIDE SEQUENCE [LARGE SCALE GENOMIC DNA]</scope>
</reference>
<comment type="subunit">
    <text evidence="12">F-type ATPases have 2 components, F(1) - the catalytic core - and F(0) - the membrane proton channel. F(1) has five subunits: alpha(3), beta(3), gamma(1), delta(1), epsilon(1). F(0) has three main subunits: a(1), b(2) and c(10-14). The alpha and beta chains form an alternating ring which encloses part of the gamma chain. F(1) is attached to F(0) by a central stalk formed by the gamma and epsilon chains, while a peripheral stalk is formed by the delta and b chains.</text>
</comment>
<evidence type="ECO:0000256" key="6">
    <source>
        <dbReference type="ARBA" id="ARBA00022989"/>
    </source>
</evidence>
<evidence type="ECO:0000256" key="5">
    <source>
        <dbReference type="ARBA" id="ARBA00022781"/>
    </source>
</evidence>
<evidence type="ECO:0000256" key="1">
    <source>
        <dbReference type="ARBA" id="ARBA00005513"/>
    </source>
</evidence>
<dbReference type="HAMAP" id="MF_01398">
    <property type="entry name" value="ATP_synth_b_bprime"/>
    <property type="match status" value="1"/>
</dbReference>
<dbReference type="EMBL" id="MHIE01000020">
    <property type="protein sequence ID" value="OGY45440.1"/>
    <property type="molecule type" value="Genomic_DNA"/>
</dbReference>
<protein>
    <recommendedName>
        <fullName evidence="12">ATP synthase subunit b</fullName>
    </recommendedName>
    <alternativeName>
        <fullName evidence="12">ATP synthase F(0) sector subunit b</fullName>
    </alternativeName>
    <alternativeName>
        <fullName evidence="12">ATPase subunit I</fullName>
    </alternativeName>
    <alternativeName>
        <fullName evidence="12">F-type ATPase subunit b</fullName>
        <shortName evidence="12">F-ATPase subunit b</shortName>
    </alternativeName>
</protein>
<dbReference type="GO" id="GO:0005886">
    <property type="term" value="C:plasma membrane"/>
    <property type="evidence" value="ECO:0007669"/>
    <property type="project" value="UniProtKB-SubCell"/>
</dbReference>
<comment type="function">
    <text evidence="12">Component of the F(0) channel, it forms part of the peripheral stalk, linking F(1) to F(0).</text>
</comment>
<evidence type="ECO:0000256" key="9">
    <source>
        <dbReference type="ARBA" id="ARBA00023310"/>
    </source>
</evidence>
<keyword evidence="7 12" id="KW-0406">Ion transport</keyword>
<evidence type="ECO:0000256" key="7">
    <source>
        <dbReference type="ARBA" id="ARBA00023065"/>
    </source>
</evidence>
<dbReference type="GO" id="GO:0012505">
    <property type="term" value="C:endomembrane system"/>
    <property type="evidence" value="ECO:0007669"/>
    <property type="project" value="UniProtKB-SubCell"/>
</dbReference>
<dbReference type="GO" id="GO:0046933">
    <property type="term" value="F:proton-transporting ATP synthase activity, rotational mechanism"/>
    <property type="evidence" value="ECO:0007669"/>
    <property type="project" value="UniProtKB-UniRule"/>
</dbReference>
<dbReference type="Proteomes" id="UP000178240">
    <property type="component" value="Unassembled WGS sequence"/>
</dbReference>
<feature type="coiled-coil region" evidence="14">
    <location>
        <begin position="48"/>
        <end position="93"/>
    </location>
</feature>
<keyword evidence="6 12" id="KW-1133">Transmembrane helix</keyword>
<gene>
    <name evidence="12" type="primary">atpF</name>
    <name evidence="15" type="ORF">A2744_00505</name>
</gene>
<evidence type="ECO:0000313" key="16">
    <source>
        <dbReference type="Proteomes" id="UP000178240"/>
    </source>
</evidence>
<feature type="transmembrane region" description="Helical" evidence="12">
    <location>
        <begin position="12"/>
        <end position="34"/>
    </location>
</feature>
<dbReference type="PANTHER" id="PTHR33445:SF2">
    <property type="entry name" value="ATP SYNTHASE SUBUNIT B', CHLOROPLASTIC"/>
    <property type="match status" value="1"/>
</dbReference>
<comment type="similarity">
    <text evidence="1 12 13">Belongs to the ATPase B chain family.</text>
</comment>